<gene>
    <name evidence="2" type="ORF">EHS24_004719</name>
</gene>
<dbReference type="OrthoDB" id="2587819at2759"/>
<keyword evidence="3" id="KW-1185">Reference proteome</keyword>
<feature type="compositionally biased region" description="Basic and acidic residues" evidence="1">
    <location>
        <begin position="46"/>
        <end position="59"/>
    </location>
</feature>
<dbReference type="STRING" id="105984.A0A427Y5U6"/>
<dbReference type="PANTHER" id="PTHR34365">
    <property type="entry name" value="ENOLASE (DUF1399)"/>
    <property type="match status" value="1"/>
</dbReference>
<evidence type="ECO:0000256" key="1">
    <source>
        <dbReference type="SAM" id="MobiDB-lite"/>
    </source>
</evidence>
<feature type="compositionally biased region" description="Polar residues" evidence="1">
    <location>
        <begin position="35"/>
        <end position="45"/>
    </location>
</feature>
<feature type="compositionally biased region" description="Pro residues" evidence="1">
    <location>
        <begin position="60"/>
        <end position="69"/>
    </location>
</feature>
<dbReference type="Proteomes" id="UP000279236">
    <property type="component" value="Unassembled WGS sequence"/>
</dbReference>
<name>A0A427Y5U6_9TREE</name>
<dbReference type="EMBL" id="RSCE01000002">
    <property type="protein sequence ID" value="RSH86463.1"/>
    <property type="molecule type" value="Genomic_DNA"/>
</dbReference>
<comment type="caution">
    <text evidence="2">The sequence shown here is derived from an EMBL/GenBank/DDBJ whole genome shotgun (WGS) entry which is preliminary data.</text>
</comment>
<reference evidence="2 3" key="1">
    <citation type="submission" date="2018-11" db="EMBL/GenBank/DDBJ databases">
        <title>Genome sequence of Apiotrichum porosum DSM 27194.</title>
        <authorList>
            <person name="Aliyu H."/>
            <person name="Gorte O."/>
            <person name="Ochsenreither K."/>
        </authorList>
    </citation>
    <scope>NUCLEOTIDE SEQUENCE [LARGE SCALE GENOMIC DNA]</scope>
    <source>
        <strain evidence="2 3">DSM 27194</strain>
    </source>
</reference>
<dbReference type="Pfam" id="PF07173">
    <property type="entry name" value="GRDP-like"/>
    <property type="match status" value="1"/>
</dbReference>
<dbReference type="PANTHER" id="PTHR34365:SF7">
    <property type="entry name" value="GLYCINE-RICH DOMAIN-CONTAINING PROTEIN 1"/>
    <property type="match status" value="1"/>
</dbReference>
<evidence type="ECO:0000313" key="3">
    <source>
        <dbReference type="Proteomes" id="UP000279236"/>
    </source>
</evidence>
<dbReference type="InterPro" id="IPR009836">
    <property type="entry name" value="GRDP-like"/>
</dbReference>
<dbReference type="AlphaFoldDB" id="A0A427Y5U6"/>
<dbReference type="GeneID" id="39589262"/>
<sequence>MKSFKDKDKDASKDKENVFDDTDSKEAPPPPYSGSRLSKTFSRLSSNEKKTIDKKKPIVEEPPAPPPVDPVTQLPTTFRVGTHYIPPLVTVPELVNHLVFLACLNRLQQDVRECPTPSDSEGKDAPEDKQVPEDVKWGAFCERASHRFQQWATSEPMKALYDQIMTRPAGERYATRPEIQAVLSYADIDVLMAWHTYMLNPGAYEQDMEREGGAEGKLRGLRALGAFPLSWICAQIDPTTYEYRSGTSGRALVALHPTDTTVDIACPKCSHWLQIPLIGVHGKGGGIAMPELEFPCPNCELEVTHPALRFGRFIRDLQDVQSGRIPCLAGLGRYETPPPQQSFTEAVGVEMSKGLVLSAAMAQDNLSYSEVNMKAKVDLVKLGKLFEWSHDRAREDIEGIAVKHRLFDVIKTSAMLGAGSPQTYRRTFAYALSRMNRVYNGGNGGVTSIDLGPAIMRQAGFIASMAELGWLETARWKNEADTARFFFLQKAAARYHAFLDLMYANQYTMLSPTLDIDLAWHSHQLLAARYAKDTRQYVGRFINHDDAVADVTLKHAYDETAALWASRFHTSYSGCGCPVTAKATTALNRAVRRENAPSFLFWKKKQAASTAGTMKGIAAMGAGTASADDRAAECPSTHNRVHVSGSPYLDILYSLSTMGKGAGSTDPAHPDPFTKPLGQQQQQQRKRAPADAYFYDPYWGVAPYTAMGPWGLGNPWALTIGVGAGVAVGVGVGVAAGSGAACSAGVPAGAACCSGVGAACSAAVNGGGLGGISACAANGMAGFTQFASGLGAVVPILLLALEPCSALFSTTPLK</sequence>
<feature type="region of interest" description="Disordered" evidence="1">
    <location>
        <begin position="1"/>
        <end position="73"/>
    </location>
</feature>
<feature type="region of interest" description="Disordered" evidence="1">
    <location>
        <begin position="660"/>
        <end position="686"/>
    </location>
</feature>
<evidence type="ECO:0000313" key="2">
    <source>
        <dbReference type="EMBL" id="RSH86463.1"/>
    </source>
</evidence>
<proteinExistence type="predicted"/>
<feature type="compositionally biased region" description="Basic and acidic residues" evidence="1">
    <location>
        <begin position="1"/>
        <end position="26"/>
    </location>
</feature>
<accession>A0A427Y5U6</accession>
<protein>
    <submittedName>
        <fullName evidence="2">Uncharacterized protein</fullName>
    </submittedName>
</protein>
<organism evidence="2 3">
    <name type="scientific">Apiotrichum porosum</name>
    <dbReference type="NCBI Taxonomy" id="105984"/>
    <lineage>
        <taxon>Eukaryota</taxon>
        <taxon>Fungi</taxon>
        <taxon>Dikarya</taxon>
        <taxon>Basidiomycota</taxon>
        <taxon>Agaricomycotina</taxon>
        <taxon>Tremellomycetes</taxon>
        <taxon>Trichosporonales</taxon>
        <taxon>Trichosporonaceae</taxon>
        <taxon>Apiotrichum</taxon>
    </lineage>
</organism>
<dbReference type="RefSeq" id="XP_028479248.1">
    <property type="nucleotide sequence ID" value="XM_028620276.1"/>
</dbReference>